<gene>
    <name evidence="1" type="ORF">DFQ14_1266</name>
</gene>
<dbReference type="Gene3D" id="3.40.50.300">
    <property type="entry name" value="P-loop containing nucleotide triphosphate hydrolases"/>
    <property type="match status" value="1"/>
</dbReference>
<dbReference type="InterPro" id="IPR027417">
    <property type="entry name" value="P-loop_NTPase"/>
</dbReference>
<protein>
    <submittedName>
        <fullName evidence="1">Cytidylate kinase-like protein</fullName>
    </submittedName>
</protein>
<sequence length="211" mass="22997">MPCPVAAACDVATAGASRFTEVGERVLTAPPRLGAVRLVAVDGPSGSGKSTVADALVAELAGRGTDVRLVRTDDFATWDAPVQWWPRLVEGVLDPLSRGERGRYRRVEWPRGEPVAGATVDVEVPEVLLVEGVSAARRSIAELLSLAVWVEFADESQRLERAVTREGEASRPHLRRWQEFEREWFGTDGTRSRADVVLEGVGKCKISGHEE</sequence>
<keyword evidence="2" id="KW-1185">Reference proteome</keyword>
<evidence type="ECO:0000313" key="2">
    <source>
        <dbReference type="Proteomes" id="UP000253495"/>
    </source>
</evidence>
<accession>A0A368VDA9</accession>
<dbReference type="EMBL" id="QPJC01000026">
    <property type="protein sequence ID" value="RCW37634.1"/>
    <property type="molecule type" value="Genomic_DNA"/>
</dbReference>
<dbReference type="AlphaFoldDB" id="A0A368VDA9"/>
<proteinExistence type="predicted"/>
<dbReference type="GO" id="GO:0016301">
    <property type="term" value="F:kinase activity"/>
    <property type="evidence" value="ECO:0007669"/>
    <property type="project" value="UniProtKB-KW"/>
</dbReference>
<name>A0A368VDA9_9ACTN</name>
<keyword evidence="1" id="KW-0808">Transferase</keyword>
<dbReference type="CDD" id="cd01983">
    <property type="entry name" value="SIMIBI"/>
    <property type="match status" value="1"/>
</dbReference>
<dbReference type="Proteomes" id="UP000253495">
    <property type="component" value="Unassembled WGS sequence"/>
</dbReference>
<comment type="caution">
    <text evidence="1">The sequence shown here is derived from an EMBL/GenBank/DDBJ whole genome shotgun (WGS) entry which is preliminary data.</text>
</comment>
<evidence type="ECO:0000313" key="1">
    <source>
        <dbReference type="EMBL" id="RCW37634.1"/>
    </source>
</evidence>
<keyword evidence="1" id="KW-0418">Kinase</keyword>
<reference evidence="1 2" key="1">
    <citation type="submission" date="2018-07" db="EMBL/GenBank/DDBJ databases">
        <title>Genomic Encyclopedia of Type Strains, Phase III (KMG-III): the genomes of soil and plant-associated and newly described type strains.</title>
        <authorList>
            <person name="Whitman W."/>
        </authorList>
    </citation>
    <scope>NUCLEOTIDE SEQUENCE [LARGE SCALE GENOMIC DNA]</scope>
    <source>
        <strain evidence="1 2">CECT 8575</strain>
    </source>
</reference>
<organism evidence="1 2">
    <name type="scientific">Halopolyspora algeriensis</name>
    <dbReference type="NCBI Taxonomy" id="1500506"/>
    <lineage>
        <taxon>Bacteria</taxon>
        <taxon>Bacillati</taxon>
        <taxon>Actinomycetota</taxon>
        <taxon>Actinomycetes</taxon>
        <taxon>Actinomycetes incertae sedis</taxon>
        <taxon>Halopolyspora</taxon>
    </lineage>
</organism>
<dbReference type="SUPFAM" id="SSF52540">
    <property type="entry name" value="P-loop containing nucleoside triphosphate hydrolases"/>
    <property type="match status" value="1"/>
</dbReference>